<sequence>MDLDFVLRAGQFVFTAAVGLYSLAAARRSSSKAEAEHLTNRLSSQDNRLLTLEQQMLHLPDSQQLSELAGDMKAMRAELSGLAKALDPLTRSVDRINDYLLSERRP</sequence>
<protein>
    <recommendedName>
        <fullName evidence="3">DUF2730 family protein</fullName>
    </recommendedName>
</protein>
<dbReference type="KEGG" id="vg:80456746"/>
<evidence type="ECO:0008006" key="3">
    <source>
        <dbReference type="Google" id="ProtNLM"/>
    </source>
</evidence>
<evidence type="ECO:0000313" key="1">
    <source>
        <dbReference type="EMBL" id="QDF14996.1"/>
    </source>
</evidence>
<keyword evidence="2" id="KW-1185">Reference proteome</keyword>
<evidence type="ECO:0000313" key="2">
    <source>
        <dbReference type="Proteomes" id="UP000317107"/>
    </source>
</evidence>
<dbReference type="RefSeq" id="YP_010773857.1">
    <property type="nucleotide sequence ID" value="NC_074747.1"/>
</dbReference>
<dbReference type="EMBL" id="MK934841">
    <property type="protein sequence ID" value="QDF14996.1"/>
    <property type="molecule type" value="Genomic_DNA"/>
</dbReference>
<dbReference type="Pfam" id="PF10805">
    <property type="entry name" value="DUF2730"/>
    <property type="match status" value="1"/>
</dbReference>
<dbReference type="InterPro" id="IPR020269">
    <property type="entry name" value="Phage_Mu_Releasin"/>
</dbReference>
<proteinExistence type="predicted"/>
<accession>A0A4Y6EAG5</accession>
<dbReference type="Proteomes" id="UP000317107">
    <property type="component" value="Genome"/>
</dbReference>
<organism evidence="1 2">
    <name type="scientific">Pseudomonas phage UMP151</name>
    <dbReference type="NCBI Taxonomy" id="2580353"/>
    <lineage>
        <taxon>Viruses</taxon>
        <taxon>Duplodnaviria</taxon>
        <taxon>Heunggongvirae</taxon>
        <taxon>Uroviricota</taxon>
        <taxon>Caudoviricetes</taxon>
        <taxon>Guarnerosvirinae</taxon>
        <taxon>Torontovirus</taxon>
        <taxon>Torontovirus UMP151</taxon>
    </lineage>
</organism>
<dbReference type="GeneID" id="80456746"/>
<name>A0A4Y6EAG5_9CAUD</name>
<reference evidence="1 2" key="1">
    <citation type="submission" date="2019-05" db="EMBL/GenBank/DDBJ databases">
        <title>Genome sequence for Pseudomonas phage UMP151 from the female bladder microbiota.</title>
        <authorList>
            <person name="Johnson G."/>
            <person name="Putonti C."/>
        </authorList>
    </citation>
    <scope>NUCLEOTIDE SEQUENCE [LARGE SCALE GENOMIC DNA]</scope>
</reference>